<dbReference type="InterPro" id="IPR002470">
    <property type="entry name" value="Peptidase_S9A"/>
</dbReference>
<evidence type="ECO:0000256" key="2">
    <source>
        <dbReference type="ARBA" id="ARBA00011897"/>
    </source>
</evidence>
<dbReference type="MEROPS" id="S09.002"/>
<evidence type="ECO:0000259" key="7">
    <source>
        <dbReference type="Pfam" id="PF02897"/>
    </source>
</evidence>
<dbReference type="SUPFAM" id="SSF50993">
    <property type="entry name" value="Peptidase/esterase 'gauge' domain"/>
    <property type="match status" value="1"/>
</dbReference>
<name>F0LJW8_THEBM</name>
<feature type="domain" description="Peptidase S9A N-terminal" evidence="7">
    <location>
        <begin position="2"/>
        <end position="352"/>
    </location>
</feature>
<evidence type="ECO:0000256" key="1">
    <source>
        <dbReference type="ARBA" id="ARBA00001070"/>
    </source>
</evidence>
<evidence type="ECO:0000256" key="5">
    <source>
        <dbReference type="ARBA" id="ARBA00022825"/>
    </source>
</evidence>
<dbReference type="InterPro" id="IPR001375">
    <property type="entry name" value="Peptidase_S9_cat"/>
</dbReference>
<gene>
    <name evidence="8" type="ordered locus">TERMP_00528</name>
</gene>
<dbReference type="AlphaFoldDB" id="F0LJW8"/>
<dbReference type="PATRIC" id="fig|391623.17.peg.528"/>
<dbReference type="RefSeq" id="WP_013466803.1">
    <property type="nucleotide sequence ID" value="NC_014804.1"/>
</dbReference>
<dbReference type="EMBL" id="CP002372">
    <property type="protein sequence ID" value="ADT83505.1"/>
    <property type="molecule type" value="Genomic_DNA"/>
</dbReference>
<dbReference type="InterPro" id="IPR023302">
    <property type="entry name" value="Pept_S9A_N"/>
</dbReference>
<dbReference type="SUPFAM" id="SSF53474">
    <property type="entry name" value="alpha/beta-Hydrolases"/>
    <property type="match status" value="1"/>
</dbReference>
<dbReference type="GO" id="GO:0070012">
    <property type="term" value="F:oligopeptidase activity"/>
    <property type="evidence" value="ECO:0007669"/>
    <property type="project" value="TreeGrafter"/>
</dbReference>
<dbReference type="InterPro" id="IPR051167">
    <property type="entry name" value="Prolyl_oligopep/macrocyclase"/>
</dbReference>
<evidence type="ECO:0000256" key="3">
    <source>
        <dbReference type="ARBA" id="ARBA00022670"/>
    </source>
</evidence>
<dbReference type="HOGENOM" id="CLU_011290_1_1_2"/>
<organism evidence="8 9">
    <name type="scientific">Thermococcus barophilus (strain DSM 11836 / MP)</name>
    <dbReference type="NCBI Taxonomy" id="391623"/>
    <lineage>
        <taxon>Archaea</taxon>
        <taxon>Methanobacteriati</taxon>
        <taxon>Methanobacteriota</taxon>
        <taxon>Thermococci</taxon>
        <taxon>Thermococcales</taxon>
        <taxon>Thermococcaceae</taxon>
        <taxon>Thermococcus</taxon>
    </lineage>
</organism>
<dbReference type="GO" id="GO:0005829">
    <property type="term" value="C:cytosol"/>
    <property type="evidence" value="ECO:0007669"/>
    <property type="project" value="TreeGrafter"/>
</dbReference>
<dbReference type="PANTHER" id="PTHR42881">
    <property type="entry name" value="PROLYL ENDOPEPTIDASE"/>
    <property type="match status" value="1"/>
</dbReference>
<reference evidence="8 9" key="1">
    <citation type="journal article" date="2011" name="J. Bacteriol.">
        <title>Complete genome sequence of the hyperthermophilic, piezophilic, heterotrophic, and carboxydotrophic archaeon Thermococcus barophilus MP.</title>
        <authorList>
            <person name="Vannier P."/>
            <person name="Marteinsson V.T."/>
            <person name="Fridjonsson O.H."/>
            <person name="Oger P."/>
            <person name="Jebbar M."/>
        </authorList>
    </citation>
    <scope>NUCLEOTIDE SEQUENCE [LARGE SCALE GENOMIC DNA]</scope>
    <source>
        <strain evidence="9">DSM 11836 / MP</strain>
    </source>
</reference>
<evidence type="ECO:0000313" key="8">
    <source>
        <dbReference type="EMBL" id="ADT83505.1"/>
    </source>
</evidence>
<dbReference type="Proteomes" id="UP000007478">
    <property type="component" value="Chromosome"/>
</dbReference>
<dbReference type="Pfam" id="PF00326">
    <property type="entry name" value="Peptidase_S9"/>
    <property type="match status" value="1"/>
</dbReference>
<dbReference type="PRINTS" id="PR00862">
    <property type="entry name" value="PROLIGOPTASE"/>
</dbReference>
<dbReference type="PANTHER" id="PTHR42881:SF2">
    <property type="entry name" value="PROLYL ENDOPEPTIDASE"/>
    <property type="match status" value="1"/>
</dbReference>
<protein>
    <recommendedName>
        <fullName evidence="2">prolyl oligopeptidase</fullName>
        <ecNumber evidence="2">3.4.21.26</ecNumber>
    </recommendedName>
</protein>
<comment type="catalytic activity">
    <reaction evidence="1">
        <text>Hydrolysis of Pro-|-Xaa &gt;&gt; Ala-|-Xaa in oligopeptides.</text>
        <dbReference type="EC" id="3.4.21.26"/>
    </reaction>
</comment>
<dbReference type="eggNOG" id="arCOG01647">
    <property type="taxonomic scope" value="Archaea"/>
</dbReference>
<dbReference type="Gene3D" id="3.40.50.1820">
    <property type="entry name" value="alpha/beta hydrolase"/>
    <property type="match status" value="1"/>
</dbReference>
<evidence type="ECO:0000259" key="6">
    <source>
        <dbReference type="Pfam" id="PF00326"/>
    </source>
</evidence>
<dbReference type="KEGG" id="tba:TERMP_00528"/>
<dbReference type="Pfam" id="PF02897">
    <property type="entry name" value="Peptidase_S9_N"/>
    <property type="match status" value="1"/>
</dbReference>
<keyword evidence="9" id="KW-1185">Reference proteome</keyword>
<dbReference type="GO" id="GO:0006508">
    <property type="term" value="P:proteolysis"/>
    <property type="evidence" value="ECO:0007669"/>
    <property type="project" value="UniProtKB-KW"/>
</dbReference>
<keyword evidence="4" id="KW-0378">Hydrolase</keyword>
<dbReference type="GeneID" id="10040846"/>
<dbReference type="Gene3D" id="2.130.10.120">
    <property type="entry name" value="Prolyl oligopeptidase, N-terminal domain"/>
    <property type="match status" value="1"/>
</dbReference>
<dbReference type="OrthoDB" id="31240at2157"/>
<evidence type="ECO:0000313" key="9">
    <source>
        <dbReference type="Proteomes" id="UP000007478"/>
    </source>
</evidence>
<dbReference type="EC" id="3.4.21.26" evidence="2"/>
<evidence type="ECO:0000256" key="4">
    <source>
        <dbReference type="ARBA" id="ARBA00022801"/>
    </source>
</evidence>
<keyword evidence="5" id="KW-0720">Serine protease</keyword>
<proteinExistence type="predicted"/>
<feature type="domain" description="Peptidase S9 prolyl oligopeptidase catalytic" evidence="6">
    <location>
        <begin position="420"/>
        <end position="617"/>
    </location>
</feature>
<dbReference type="GO" id="GO:0004252">
    <property type="term" value="F:serine-type endopeptidase activity"/>
    <property type="evidence" value="ECO:0007669"/>
    <property type="project" value="UniProtKB-EC"/>
</dbReference>
<sequence length="619" mass="71055">MEDPYLWMENLNDERVLKFIEEENKRFREFIEDLPEKLIDDVRKYYYLPNIWEAQITKRGTFVKINEAGRQLIKLLETGEIIVDSKKLEEELGDEILLQGFTVDRDGKRLAYNFSIGGADEGITRIVNLETGEIIEEIKPSLWNIVFLDDGYYFARFYRKEKTPDGISAPAERIFLKKGEDEVMVSGEGFGSGYFMNLHKSTDGKWAMLTVTFGWNKADIYLGPIDEPEKWRKVYSSDVPAHPIDVINGKLYIYTRKGRGLGKVIAIENGKVEEIIPEDEFPLEWAVIVNDKILAGYLVHASSKLKVFTLEGELIDGISFKMPAQVYPLDNDGEQVLLRYESFTVPYRLYRFRDRLELIDEIKVEGEFEVSEDFATSKDGTRVHYFMVKKKGTKSDKAWVFGYGGFNIALLPRFVPQVIPFIERGGTFVMTNLRGGSEYGEEWHRQGMRENKQNVFDDFIAVLEKLKREGYKVAAWGRSNGGLLVSAVLVQRPDVMDAALIGYPVIDMLRFHKLYIGSVWIPEYGNPDEPKDRKFLLKYSPYHNVKPQKYPPTLIYTGLHDDRVHPAHALKFAKKLKDVGAPVYLRVETKSGHMGASPETRIKELADLLAFVIKVLGVD</sequence>
<keyword evidence="3" id="KW-0645">Protease</keyword>
<accession>F0LJW8</accession>
<dbReference type="InterPro" id="IPR029058">
    <property type="entry name" value="AB_hydrolase_fold"/>
</dbReference>